<reference evidence="9" key="1">
    <citation type="journal article" date="2013" name="Nature">
        <title>Draft genome of the wheat A-genome progenitor Triticum urartu.</title>
        <authorList>
            <person name="Ling H.Q."/>
            <person name="Zhao S."/>
            <person name="Liu D."/>
            <person name="Wang J."/>
            <person name="Sun H."/>
            <person name="Zhang C."/>
            <person name="Fan H."/>
            <person name="Li D."/>
            <person name="Dong L."/>
            <person name="Tao Y."/>
            <person name="Gao C."/>
            <person name="Wu H."/>
            <person name="Li Y."/>
            <person name="Cui Y."/>
            <person name="Guo X."/>
            <person name="Zheng S."/>
            <person name="Wang B."/>
            <person name="Yu K."/>
            <person name="Liang Q."/>
            <person name="Yang W."/>
            <person name="Lou X."/>
            <person name="Chen J."/>
            <person name="Feng M."/>
            <person name="Jian J."/>
            <person name="Zhang X."/>
            <person name="Luo G."/>
            <person name="Jiang Y."/>
            <person name="Liu J."/>
            <person name="Wang Z."/>
            <person name="Sha Y."/>
            <person name="Zhang B."/>
            <person name="Wu H."/>
            <person name="Tang D."/>
            <person name="Shen Q."/>
            <person name="Xue P."/>
            <person name="Zou S."/>
            <person name="Wang X."/>
            <person name="Liu X."/>
            <person name="Wang F."/>
            <person name="Yang Y."/>
            <person name="An X."/>
            <person name="Dong Z."/>
            <person name="Zhang K."/>
            <person name="Zhang X."/>
            <person name="Luo M.C."/>
            <person name="Dvorak J."/>
            <person name="Tong Y."/>
            <person name="Wang J."/>
            <person name="Yang H."/>
            <person name="Li Z."/>
            <person name="Wang D."/>
            <person name="Zhang A."/>
            <person name="Wang J."/>
        </authorList>
    </citation>
    <scope>NUCLEOTIDE SEQUENCE</scope>
    <source>
        <strain evidence="9">cv. G1812</strain>
    </source>
</reference>
<evidence type="ECO:0000256" key="1">
    <source>
        <dbReference type="ARBA" id="ARBA00013081"/>
    </source>
</evidence>
<name>A0A8R7R6J0_TRIUA</name>
<feature type="region of interest" description="Disordered" evidence="6">
    <location>
        <begin position="76"/>
        <end position="95"/>
    </location>
</feature>
<dbReference type="PANTHER" id="PTHR13832:SF285">
    <property type="entry name" value="PROTEIN PHOSPHATASE 2C 22-RELATED"/>
    <property type="match status" value="1"/>
</dbReference>
<dbReference type="Gramene" id="TuG1812G0700005645.01.T01">
    <property type="protein sequence ID" value="TuG1812G0700005645.01.T01"/>
    <property type="gene ID" value="TuG1812G0700005645.01"/>
</dbReference>
<dbReference type="PANTHER" id="PTHR13832">
    <property type="entry name" value="PROTEIN PHOSPHATASE 2C"/>
    <property type="match status" value="1"/>
</dbReference>
<reference evidence="8" key="3">
    <citation type="submission" date="2022-06" db="UniProtKB">
        <authorList>
            <consortium name="EnsemblPlants"/>
        </authorList>
    </citation>
    <scope>IDENTIFICATION</scope>
</reference>
<dbReference type="InterPro" id="IPR001932">
    <property type="entry name" value="PPM-type_phosphatase-like_dom"/>
</dbReference>
<organism evidence="8 9">
    <name type="scientific">Triticum urartu</name>
    <name type="common">Red wild einkorn</name>
    <name type="synonym">Crithodium urartu</name>
    <dbReference type="NCBI Taxonomy" id="4572"/>
    <lineage>
        <taxon>Eukaryota</taxon>
        <taxon>Viridiplantae</taxon>
        <taxon>Streptophyta</taxon>
        <taxon>Embryophyta</taxon>
        <taxon>Tracheophyta</taxon>
        <taxon>Spermatophyta</taxon>
        <taxon>Magnoliopsida</taxon>
        <taxon>Liliopsida</taxon>
        <taxon>Poales</taxon>
        <taxon>Poaceae</taxon>
        <taxon>BOP clade</taxon>
        <taxon>Pooideae</taxon>
        <taxon>Triticodae</taxon>
        <taxon>Triticeae</taxon>
        <taxon>Triticinae</taxon>
        <taxon>Triticum</taxon>
    </lineage>
</organism>
<dbReference type="EnsemblPlants" id="TuG1812G0700005645.01.T01">
    <property type="protein sequence ID" value="TuG1812G0700005645.01.T01"/>
    <property type="gene ID" value="TuG1812G0700005645.01"/>
</dbReference>
<evidence type="ECO:0000313" key="9">
    <source>
        <dbReference type="Proteomes" id="UP000015106"/>
    </source>
</evidence>
<dbReference type="PROSITE" id="PS51746">
    <property type="entry name" value="PPM_2"/>
    <property type="match status" value="1"/>
</dbReference>
<reference evidence="8" key="2">
    <citation type="submission" date="2018-03" db="EMBL/GenBank/DDBJ databases">
        <title>The Triticum urartu genome reveals the dynamic nature of wheat genome evolution.</title>
        <authorList>
            <person name="Ling H."/>
            <person name="Ma B."/>
            <person name="Shi X."/>
            <person name="Liu H."/>
            <person name="Dong L."/>
            <person name="Sun H."/>
            <person name="Cao Y."/>
            <person name="Gao Q."/>
            <person name="Zheng S."/>
            <person name="Li Y."/>
            <person name="Yu Y."/>
            <person name="Du H."/>
            <person name="Qi M."/>
            <person name="Li Y."/>
            <person name="Yu H."/>
            <person name="Cui Y."/>
            <person name="Wang N."/>
            <person name="Chen C."/>
            <person name="Wu H."/>
            <person name="Zhao Y."/>
            <person name="Zhang J."/>
            <person name="Li Y."/>
            <person name="Zhou W."/>
            <person name="Zhang B."/>
            <person name="Hu W."/>
            <person name="Eijk M."/>
            <person name="Tang J."/>
            <person name="Witsenboer H."/>
            <person name="Zhao S."/>
            <person name="Li Z."/>
            <person name="Zhang A."/>
            <person name="Wang D."/>
            <person name="Liang C."/>
        </authorList>
    </citation>
    <scope>NUCLEOTIDE SEQUENCE [LARGE SCALE GENOMIC DNA]</scope>
    <source>
        <strain evidence="8">cv. G1812</strain>
    </source>
</reference>
<dbReference type="AlphaFoldDB" id="A0A8R7R6J0"/>
<feature type="compositionally biased region" description="Basic and acidic residues" evidence="6">
    <location>
        <begin position="80"/>
        <end position="95"/>
    </location>
</feature>
<evidence type="ECO:0000256" key="6">
    <source>
        <dbReference type="SAM" id="MobiDB-lite"/>
    </source>
</evidence>
<proteinExistence type="predicted"/>
<sequence>MISNPPGIRNLIRRLRIGGCTVKRWLLKEPYLGPLQEGCTTCIALIRGNRITVANIGDSRCVLSWNCEPPRNVQALDLSTQHKPDAKHEKQRILK</sequence>
<dbReference type="EC" id="3.1.3.16" evidence="1"/>
<dbReference type="Gene3D" id="3.60.40.10">
    <property type="entry name" value="PPM-type phosphatase domain"/>
    <property type="match status" value="1"/>
</dbReference>
<evidence type="ECO:0000313" key="8">
    <source>
        <dbReference type="EnsemblPlants" id="TuG1812G0700005645.01.T01"/>
    </source>
</evidence>
<evidence type="ECO:0000256" key="3">
    <source>
        <dbReference type="ARBA" id="ARBA00022912"/>
    </source>
</evidence>
<keyword evidence="2" id="KW-0378">Hydrolase</keyword>
<dbReference type="GO" id="GO:0004722">
    <property type="term" value="F:protein serine/threonine phosphatase activity"/>
    <property type="evidence" value="ECO:0007669"/>
    <property type="project" value="UniProtKB-EC"/>
</dbReference>
<dbReference type="InterPro" id="IPR015655">
    <property type="entry name" value="PP2C"/>
</dbReference>
<accession>A0A8R7R6J0</accession>
<dbReference type="SUPFAM" id="SSF81606">
    <property type="entry name" value="PP2C-like"/>
    <property type="match status" value="1"/>
</dbReference>
<evidence type="ECO:0000256" key="5">
    <source>
        <dbReference type="ARBA" id="ARBA00048336"/>
    </source>
</evidence>
<keyword evidence="9" id="KW-1185">Reference proteome</keyword>
<evidence type="ECO:0000256" key="4">
    <source>
        <dbReference type="ARBA" id="ARBA00047761"/>
    </source>
</evidence>
<evidence type="ECO:0000259" key="7">
    <source>
        <dbReference type="PROSITE" id="PS51746"/>
    </source>
</evidence>
<feature type="domain" description="PPM-type phosphatase" evidence="7">
    <location>
        <begin position="1"/>
        <end position="95"/>
    </location>
</feature>
<dbReference type="Proteomes" id="UP000015106">
    <property type="component" value="Chromosome 7"/>
</dbReference>
<keyword evidence="3" id="KW-0904">Protein phosphatase</keyword>
<evidence type="ECO:0000256" key="2">
    <source>
        <dbReference type="ARBA" id="ARBA00022801"/>
    </source>
</evidence>
<protein>
    <recommendedName>
        <fullName evidence="1">protein-serine/threonine phosphatase</fullName>
        <ecNumber evidence="1">3.1.3.16</ecNumber>
    </recommendedName>
</protein>
<dbReference type="Pfam" id="PF00481">
    <property type="entry name" value="PP2C"/>
    <property type="match status" value="1"/>
</dbReference>
<dbReference type="InterPro" id="IPR036457">
    <property type="entry name" value="PPM-type-like_dom_sf"/>
</dbReference>
<comment type="catalytic activity">
    <reaction evidence="5">
        <text>O-phospho-L-threonyl-[protein] + H2O = L-threonyl-[protein] + phosphate</text>
        <dbReference type="Rhea" id="RHEA:47004"/>
        <dbReference type="Rhea" id="RHEA-COMP:11060"/>
        <dbReference type="Rhea" id="RHEA-COMP:11605"/>
        <dbReference type="ChEBI" id="CHEBI:15377"/>
        <dbReference type="ChEBI" id="CHEBI:30013"/>
        <dbReference type="ChEBI" id="CHEBI:43474"/>
        <dbReference type="ChEBI" id="CHEBI:61977"/>
        <dbReference type="EC" id="3.1.3.16"/>
    </reaction>
</comment>
<comment type="catalytic activity">
    <reaction evidence="4">
        <text>O-phospho-L-seryl-[protein] + H2O = L-seryl-[protein] + phosphate</text>
        <dbReference type="Rhea" id="RHEA:20629"/>
        <dbReference type="Rhea" id="RHEA-COMP:9863"/>
        <dbReference type="Rhea" id="RHEA-COMP:11604"/>
        <dbReference type="ChEBI" id="CHEBI:15377"/>
        <dbReference type="ChEBI" id="CHEBI:29999"/>
        <dbReference type="ChEBI" id="CHEBI:43474"/>
        <dbReference type="ChEBI" id="CHEBI:83421"/>
        <dbReference type="EC" id="3.1.3.16"/>
    </reaction>
</comment>